<comment type="caution">
    <text evidence="2">The sequence shown here is derived from an EMBL/GenBank/DDBJ whole genome shotgun (WGS) entry which is preliminary data.</text>
</comment>
<dbReference type="Proteomes" id="UP000276133">
    <property type="component" value="Unassembled WGS sequence"/>
</dbReference>
<dbReference type="AlphaFoldDB" id="A0A3M7S5Y9"/>
<gene>
    <name evidence="2" type="ORF">BpHYR1_052575</name>
</gene>
<keyword evidence="1" id="KW-0472">Membrane</keyword>
<proteinExistence type="predicted"/>
<reference evidence="2 3" key="1">
    <citation type="journal article" date="2018" name="Sci. Rep.">
        <title>Genomic signatures of local adaptation to the degree of environmental predictability in rotifers.</title>
        <authorList>
            <person name="Franch-Gras L."/>
            <person name="Hahn C."/>
            <person name="Garcia-Roger E.M."/>
            <person name="Carmona M.J."/>
            <person name="Serra M."/>
            <person name="Gomez A."/>
        </authorList>
    </citation>
    <scope>NUCLEOTIDE SEQUENCE [LARGE SCALE GENOMIC DNA]</scope>
    <source>
        <strain evidence="2">HYR1</strain>
    </source>
</reference>
<organism evidence="2 3">
    <name type="scientific">Brachionus plicatilis</name>
    <name type="common">Marine rotifer</name>
    <name type="synonym">Brachionus muelleri</name>
    <dbReference type="NCBI Taxonomy" id="10195"/>
    <lineage>
        <taxon>Eukaryota</taxon>
        <taxon>Metazoa</taxon>
        <taxon>Spiralia</taxon>
        <taxon>Gnathifera</taxon>
        <taxon>Rotifera</taxon>
        <taxon>Eurotatoria</taxon>
        <taxon>Monogononta</taxon>
        <taxon>Pseudotrocha</taxon>
        <taxon>Ploima</taxon>
        <taxon>Brachionidae</taxon>
        <taxon>Brachionus</taxon>
    </lineage>
</organism>
<protein>
    <submittedName>
        <fullName evidence="2">Uncharacterized protein</fullName>
    </submittedName>
</protein>
<evidence type="ECO:0000256" key="1">
    <source>
        <dbReference type="SAM" id="Phobius"/>
    </source>
</evidence>
<evidence type="ECO:0000313" key="3">
    <source>
        <dbReference type="Proteomes" id="UP000276133"/>
    </source>
</evidence>
<keyword evidence="1" id="KW-1133">Transmembrane helix</keyword>
<name>A0A3M7S5Y9_BRAPC</name>
<feature type="transmembrane region" description="Helical" evidence="1">
    <location>
        <begin position="46"/>
        <end position="68"/>
    </location>
</feature>
<keyword evidence="1" id="KW-0812">Transmembrane</keyword>
<evidence type="ECO:0000313" key="2">
    <source>
        <dbReference type="EMBL" id="RNA31243.1"/>
    </source>
</evidence>
<accession>A0A3M7S5Y9</accession>
<sequence length="69" mass="8457">MIVFMSIYTIKNINYIYTINLKKPEKNLNFFNFRGNKSGYRKKWRLVESLNCIEMYLIENFVFAFLFII</sequence>
<dbReference type="EMBL" id="REGN01001963">
    <property type="protein sequence ID" value="RNA31243.1"/>
    <property type="molecule type" value="Genomic_DNA"/>
</dbReference>
<keyword evidence="3" id="KW-1185">Reference proteome</keyword>